<evidence type="ECO:0000313" key="2">
    <source>
        <dbReference type="Proteomes" id="UP000886860"/>
    </source>
</evidence>
<gene>
    <name evidence="1" type="ORF">IAB60_10450</name>
</gene>
<dbReference type="InterPro" id="IPR029058">
    <property type="entry name" value="AB_hydrolase_fold"/>
</dbReference>
<protein>
    <submittedName>
        <fullName evidence="1">Alpha/beta hydrolase</fullName>
    </submittedName>
</protein>
<sequence length="266" mass="29948">MKFEPFTEDTVIEEVIHDPAFGDFGRLLFPVNFSLPGSLTLREVSSSRVYLWYSHIFTEKTLDILNQLKAWSLEGRRIFFPIYTEEEMGKNPAKRDTGLFFFPGEPGREFGIMNAGGAFYYVGAMQDSFPHALEVSRSGCNGFALIYRPDEPYEDLARAIAFIHDHADELQVKAAAVIMQYTGYSAVSEKDAPVYACVGSRDGIANWRVMERRLKMLNAMGIPTEFHVYEGLGHGFGLGTGTRAEGWIKDAETFWKNQIRAGAGRK</sequence>
<dbReference type="GO" id="GO:0016787">
    <property type="term" value="F:hydrolase activity"/>
    <property type="evidence" value="ECO:0007669"/>
    <property type="project" value="UniProtKB-KW"/>
</dbReference>
<comment type="caution">
    <text evidence="1">The sequence shown here is derived from an EMBL/GenBank/DDBJ whole genome shotgun (WGS) entry which is preliminary data.</text>
</comment>
<reference evidence="1" key="1">
    <citation type="submission" date="2020-10" db="EMBL/GenBank/DDBJ databases">
        <authorList>
            <person name="Gilroy R."/>
        </authorList>
    </citation>
    <scope>NUCLEOTIDE SEQUENCE</scope>
    <source>
        <strain evidence="1">CHK123-3438</strain>
    </source>
</reference>
<dbReference type="AlphaFoldDB" id="A0A9D1KG68"/>
<dbReference type="EMBL" id="DVKS01000179">
    <property type="protein sequence ID" value="HIT42490.1"/>
    <property type="molecule type" value="Genomic_DNA"/>
</dbReference>
<keyword evidence="1" id="KW-0378">Hydrolase</keyword>
<organism evidence="1 2">
    <name type="scientific">Candidatus Caccovicinus merdipullorum</name>
    <dbReference type="NCBI Taxonomy" id="2840724"/>
    <lineage>
        <taxon>Bacteria</taxon>
        <taxon>Bacillati</taxon>
        <taxon>Bacillota</taxon>
        <taxon>Clostridia</taxon>
        <taxon>Eubacteriales</taxon>
        <taxon>Candidatus Caccovicinus</taxon>
    </lineage>
</organism>
<dbReference type="Proteomes" id="UP000886860">
    <property type="component" value="Unassembled WGS sequence"/>
</dbReference>
<reference evidence="1" key="2">
    <citation type="journal article" date="2021" name="PeerJ">
        <title>Extensive microbial diversity within the chicken gut microbiome revealed by metagenomics and culture.</title>
        <authorList>
            <person name="Gilroy R."/>
            <person name="Ravi A."/>
            <person name="Getino M."/>
            <person name="Pursley I."/>
            <person name="Horton D.L."/>
            <person name="Alikhan N.F."/>
            <person name="Baker D."/>
            <person name="Gharbi K."/>
            <person name="Hall N."/>
            <person name="Watson M."/>
            <person name="Adriaenssens E.M."/>
            <person name="Foster-Nyarko E."/>
            <person name="Jarju S."/>
            <person name="Secka A."/>
            <person name="Antonio M."/>
            <person name="Oren A."/>
            <person name="Chaudhuri R.R."/>
            <person name="La Ragione R."/>
            <person name="Hildebrand F."/>
            <person name="Pallen M.J."/>
        </authorList>
    </citation>
    <scope>NUCLEOTIDE SEQUENCE</scope>
    <source>
        <strain evidence="1">CHK123-3438</strain>
    </source>
</reference>
<accession>A0A9D1KG68</accession>
<dbReference type="Gene3D" id="3.40.50.1820">
    <property type="entry name" value="alpha/beta hydrolase"/>
    <property type="match status" value="1"/>
</dbReference>
<dbReference type="SUPFAM" id="SSF53474">
    <property type="entry name" value="alpha/beta-Hydrolases"/>
    <property type="match status" value="1"/>
</dbReference>
<proteinExistence type="predicted"/>
<evidence type="ECO:0000313" key="1">
    <source>
        <dbReference type="EMBL" id="HIT42490.1"/>
    </source>
</evidence>
<name>A0A9D1KG68_9FIRM</name>